<dbReference type="Gene3D" id="2.30.180.10">
    <property type="entry name" value="FAS1 domain"/>
    <property type="match status" value="2"/>
</dbReference>
<dbReference type="PANTHER" id="PTHR10900">
    <property type="entry name" value="PERIOSTIN-RELATED"/>
    <property type="match status" value="1"/>
</dbReference>
<reference evidence="2" key="1">
    <citation type="submission" date="2022-08" db="UniProtKB">
        <authorList>
            <consortium name="EnsemblMetazoa"/>
        </authorList>
    </citation>
    <scope>IDENTIFICATION</scope>
    <source>
        <strain evidence="2">05x7-T-G4-1.051#20</strain>
    </source>
</reference>
<feature type="domain" description="FAS1" evidence="1">
    <location>
        <begin position="123"/>
        <end position="252"/>
    </location>
</feature>
<dbReference type="Pfam" id="PF02469">
    <property type="entry name" value="Fasciclin"/>
    <property type="match status" value="2"/>
</dbReference>
<keyword evidence="3" id="KW-1185">Reference proteome</keyword>
<protein>
    <recommendedName>
        <fullName evidence="1">FAS1 domain-containing protein</fullName>
    </recommendedName>
</protein>
<feature type="domain" description="FAS1" evidence="1">
    <location>
        <begin position="1"/>
        <end position="118"/>
    </location>
</feature>
<dbReference type="GO" id="GO:0050839">
    <property type="term" value="F:cell adhesion molecule binding"/>
    <property type="evidence" value="ECO:0007669"/>
    <property type="project" value="TreeGrafter"/>
</dbReference>
<evidence type="ECO:0000259" key="1">
    <source>
        <dbReference type="PROSITE" id="PS50213"/>
    </source>
</evidence>
<organism evidence="2 3">
    <name type="scientific">Magallana gigas</name>
    <name type="common">Pacific oyster</name>
    <name type="synonym">Crassostrea gigas</name>
    <dbReference type="NCBI Taxonomy" id="29159"/>
    <lineage>
        <taxon>Eukaryota</taxon>
        <taxon>Metazoa</taxon>
        <taxon>Spiralia</taxon>
        <taxon>Lophotrochozoa</taxon>
        <taxon>Mollusca</taxon>
        <taxon>Bivalvia</taxon>
        <taxon>Autobranchia</taxon>
        <taxon>Pteriomorphia</taxon>
        <taxon>Ostreida</taxon>
        <taxon>Ostreoidea</taxon>
        <taxon>Ostreidae</taxon>
        <taxon>Magallana</taxon>
    </lineage>
</organism>
<evidence type="ECO:0000313" key="2">
    <source>
        <dbReference type="EnsemblMetazoa" id="G29766.2:cds"/>
    </source>
</evidence>
<dbReference type="AlphaFoldDB" id="A0A8W8LS85"/>
<dbReference type="PROSITE" id="PS50213">
    <property type="entry name" value="FAS1"/>
    <property type="match status" value="2"/>
</dbReference>
<dbReference type="FunFam" id="2.30.180.10:FF:000032">
    <property type="entry name" value="Fasciclin domain-containing protein, putative"/>
    <property type="match status" value="2"/>
</dbReference>
<dbReference type="InterPro" id="IPR050904">
    <property type="entry name" value="Adhesion/Biosynth-related"/>
</dbReference>
<dbReference type="Proteomes" id="UP000005408">
    <property type="component" value="Unassembled WGS sequence"/>
</dbReference>
<dbReference type="SMART" id="SM00554">
    <property type="entry name" value="FAS1"/>
    <property type="match status" value="2"/>
</dbReference>
<dbReference type="GO" id="GO:0030198">
    <property type="term" value="P:extracellular matrix organization"/>
    <property type="evidence" value="ECO:0007669"/>
    <property type="project" value="TreeGrafter"/>
</dbReference>
<dbReference type="GO" id="GO:0005615">
    <property type="term" value="C:extracellular space"/>
    <property type="evidence" value="ECO:0007669"/>
    <property type="project" value="TreeGrafter"/>
</dbReference>
<sequence length="256" mass="27386">MTLVKLLQDAELSSVLKGQGPFTLFAPTDKGFDALPADVLDKLSKDKALLKKVLSYHVVSGKILAKDLKNNELLDSVDNPEKLRINIYGQDVFATGRKVILPDNDASNGVVHMLNQVIYPVPTKNIVAEASTTPELSTLVYAVIRGNLQKTLTDGNFTVFAPNNAAFQKLPPGKLSDLLSNETALVSLLTYHVTEEVLYSGGLKDGQEVLTVEKSKLVISINGGVVKVGGATVVQADVSVTNGVIHVIDTVLTPPN</sequence>
<dbReference type="EnsemblMetazoa" id="G29766.1">
    <property type="protein sequence ID" value="G29766.1:cds"/>
    <property type="gene ID" value="G29766"/>
</dbReference>
<dbReference type="SUPFAM" id="SSF82153">
    <property type="entry name" value="FAS1 domain"/>
    <property type="match status" value="2"/>
</dbReference>
<dbReference type="GO" id="GO:0007155">
    <property type="term" value="P:cell adhesion"/>
    <property type="evidence" value="ECO:0007669"/>
    <property type="project" value="TreeGrafter"/>
</dbReference>
<dbReference type="EnsemblMetazoa" id="G29766.2">
    <property type="protein sequence ID" value="G29766.2:cds"/>
    <property type="gene ID" value="G29766"/>
</dbReference>
<dbReference type="EnsemblMetazoa" id="G29766.3">
    <property type="protein sequence ID" value="G29766.3:cds"/>
    <property type="gene ID" value="G29766"/>
</dbReference>
<proteinExistence type="predicted"/>
<dbReference type="InterPro" id="IPR000782">
    <property type="entry name" value="FAS1_domain"/>
</dbReference>
<accession>A0A8W8LS85</accession>
<dbReference type="PANTHER" id="PTHR10900:SF124">
    <property type="entry name" value="FI05614P"/>
    <property type="match status" value="1"/>
</dbReference>
<evidence type="ECO:0000313" key="3">
    <source>
        <dbReference type="Proteomes" id="UP000005408"/>
    </source>
</evidence>
<dbReference type="InterPro" id="IPR036378">
    <property type="entry name" value="FAS1_dom_sf"/>
</dbReference>
<name>A0A8W8LS85_MAGGI</name>
<dbReference type="GO" id="GO:0031012">
    <property type="term" value="C:extracellular matrix"/>
    <property type="evidence" value="ECO:0007669"/>
    <property type="project" value="TreeGrafter"/>
</dbReference>